<organism evidence="2 3">
    <name type="scientific">Magnusiomyces paraingens</name>
    <dbReference type="NCBI Taxonomy" id="2606893"/>
    <lineage>
        <taxon>Eukaryota</taxon>
        <taxon>Fungi</taxon>
        <taxon>Dikarya</taxon>
        <taxon>Ascomycota</taxon>
        <taxon>Saccharomycotina</taxon>
        <taxon>Dipodascomycetes</taxon>
        <taxon>Dipodascales</taxon>
        <taxon>Dipodascaceae</taxon>
        <taxon>Magnusiomyces</taxon>
    </lineage>
</organism>
<protein>
    <submittedName>
        <fullName evidence="2">Uncharacterized protein</fullName>
    </submittedName>
</protein>
<feature type="region of interest" description="Disordered" evidence="1">
    <location>
        <begin position="169"/>
        <end position="209"/>
    </location>
</feature>
<evidence type="ECO:0000313" key="3">
    <source>
        <dbReference type="Proteomes" id="UP000398389"/>
    </source>
</evidence>
<dbReference type="Proteomes" id="UP000398389">
    <property type="component" value="Unassembled WGS sequence"/>
</dbReference>
<dbReference type="OrthoDB" id="6419443at2759"/>
<feature type="compositionally biased region" description="Acidic residues" evidence="1">
    <location>
        <begin position="172"/>
        <end position="193"/>
    </location>
</feature>
<accession>A0A5E8AZ24</accession>
<dbReference type="GeneID" id="43579053"/>
<evidence type="ECO:0000256" key="1">
    <source>
        <dbReference type="SAM" id="MobiDB-lite"/>
    </source>
</evidence>
<reference evidence="2 3" key="1">
    <citation type="submission" date="2019-09" db="EMBL/GenBank/DDBJ databases">
        <authorList>
            <person name="Brejova B."/>
        </authorList>
    </citation>
    <scope>NUCLEOTIDE SEQUENCE [LARGE SCALE GENOMIC DNA]</scope>
</reference>
<evidence type="ECO:0000313" key="2">
    <source>
        <dbReference type="EMBL" id="VVT43954.1"/>
    </source>
</evidence>
<dbReference type="RefSeq" id="XP_031850844.1">
    <property type="nucleotide sequence ID" value="XM_031994953.1"/>
</dbReference>
<dbReference type="InterPro" id="IPR021463">
    <property type="entry name" value="Methyltransf_34"/>
</dbReference>
<dbReference type="AlphaFoldDB" id="A0A5E8AZ24"/>
<feature type="compositionally biased region" description="Basic and acidic residues" evidence="1">
    <location>
        <begin position="1"/>
        <end position="12"/>
    </location>
</feature>
<dbReference type="EMBL" id="CABVLU010000001">
    <property type="protein sequence ID" value="VVT43954.1"/>
    <property type="molecule type" value="Genomic_DNA"/>
</dbReference>
<dbReference type="Pfam" id="PF11312">
    <property type="entry name" value="Methyltransf_34"/>
    <property type="match status" value="1"/>
</dbReference>
<feature type="compositionally biased region" description="Basic and acidic residues" evidence="1">
    <location>
        <begin position="194"/>
        <end position="207"/>
    </location>
</feature>
<keyword evidence="3" id="KW-1185">Reference proteome</keyword>
<feature type="region of interest" description="Disordered" evidence="1">
    <location>
        <begin position="1"/>
        <end position="36"/>
    </location>
</feature>
<name>A0A5E8AZ24_9ASCO</name>
<sequence>MTLRQRRAEARAQMRAAQSGSRRSANGTANGAEAEYERETIVAQELETTLQPIIDIFCAALGEALEDEDALRARVQEVKGALFAREYAAAFGSVENLEAYVARWSPARALAYHDVFTKANGDKENCVLEAVTKARGDARVLCVGGGAGAEVVAFAGVLRKIYQSLGLSVGPFDDDEDEDGEEEGEEEEEEGKEDGDKEDKDTDKNTEKIAGTGPKLVVTAIDIADWSQIVTRLDSTINNLWFPQPDNQPPRFSVKFLRADVLALFSTASAPVCKLLAAQQVVTTMFTINELFKASRARAMQFLATLKAGCTTPGALLVFVESAGSYSDIQVGSKTFPVQFLIHHTLTAPEEGGKVAWERVVHSDSQWYRVPETSFATLEYPLKLENMRYFISVYRRL</sequence>
<proteinExistence type="predicted"/>
<gene>
    <name evidence="2" type="ORF">SAPINGB_P000229</name>
</gene>
<feature type="compositionally biased region" description="Polar residues" evidence="1">
    <location>
        <begin position="19"/>
        <end position="29"/>
    </location>
</feature>